<keyword evidence="2" id="KW-1185">Reference proteome</keyword>
<organism evidence="1 2">
    <name type="scientific">Acaryochloris marina (strain MBIC 11017)</name>
    <dbReference type="NCBI Taxonomy" id="329726"/>
    <lineage>
        <taxon>Bacteria</taxon>
        <taxon>Bacillati</taxon>
        <taxon>Cyanobacteriota</taxon>
        <taxon>Cyanophyceae</taxon>
        <taxon>Acaryochloridales</taxon>
        <taxon>Acaryochloridaceae</taxon>
        <taxon>Acaryochloris</taxon>
    </lineage>
</organism>
<dbReference type="KEGG" id="amr:AM1_0186"/>
<dbReference type="eggNOG" id="ENOG5033E20">
    <property type="taxonomic scope" value="Bacteria"/>
</dbReference>
<dbReference type="STRING" id="329726.AM1_0186"/>
<dbReference type="AlphaFoldDB" id="B0C7L2"/>
<evidence type="ECO:0000313" key="1">
    <source>
        <dbReference type="EMBL" id="ABW25272.1"/>
    </source>
</evidence>
<sequence length="161" mass="17781">MANLFLYSTLVALQSSVLLPSPALSSNVLLAKKDKKPPAAVVTEVEILKENFADTWFYTLRGSLKNQSDASILTPLVYYEIYSEETDKIIEAGTAEITPKILTAGTTGRFQNELNTTGKIRITLVQWQQVDKAIKSHKQMQFFPLETEGATEEEAGNPSSP</sequence>
<accession>B0C7L2</accession>
<dbReference type="OrthoDB" id="564994at2"/>
<evidence type="ECO:0000313" key="2">
    <source>
        <dbReference type="Proteomes" id="UP000000268"/>
    </source>
</evidence>
<protein>
    <submittedName>
        <fullName evidence="1">Uncharacterized protein</fullName>
    </submittedName>
</protein>
<dbReference type="HOGENOM" id="CLU_1640071_0_0_3"/>
<dbReference type="Proteomes" id="UP000000268">
    <property type="component" value="Chromosome"/>
</dbReference>
<dbReference type="EMBL" id="CP000828">
    <property type="protein sequence ID" value="ABW25272.1"/>
    <property type="molecule type" value="Genomic_DNA"/>
</dbReference>
<reference evidence="1 2" key="1">
    <citation type="journal article" date="2008" name="Proc. Natl. Acad. Sci. U.S.A.">
        <title>Niche adaptation and genome expansion in the chlorophyll d-producing cyanobacterium Acaryochloris marina.</title>
        <authorList>
            <person name="Swingley W.D."/>
            <person name="Chen M."/>
            <person name="Cheung P.C."/>
            <person name="Conrad A.L."/>
            <person name="Dejesa L.C."/>
            <person name="Hao J."/>
            <person name="Honchak B.M."/>
            <person name="Karbach L.E."/>
            <person name="Kurdoglu A."/>
            <person name="Lahiri S."/>
            <person name="Mastrian S.D."/>
            <person name="Miyashita H."/>
            <person name="Page L."/>
            <person name="Ramakrishna P."/>
            <person name="Satoh S."/>
            <person name="Sattley W.M."/>
            <person name="Shimada Y."/>
            <person name="Taylor H.L."/>
            <person name="Tomo T."/>
            <person name="Tsuchiya T."/>
            <person name="Wang Z.T."/>
            <person name="Raymond J."/>
            <person name="Mimuro M."/>
            <person name="Blankenship R.E."/>
            <person name="Touchman J.W."/>
        </authorList>
    </citation>
    <scope>NUCLEOTIDE SEQUENCE [LARGE SCALE GENOMIC DNA]</scope>
    <source>
        <strain evidence="2">MBIC 11017</strain>
    </source>
</reference>
<proteinExistence type="predicted"/>
<dbReference type="RefSeq" id="WP_012160884.1">
    <property type="nucleotide sequence ID" value="NC_009925.1"/>
</dbReference>
<gene>
    <name evidence="1" type="ordered locus">AM1_0186</name>
</gene>
<name>B0C7L2_ACAM1</name>